<accession>D9SDK2</accession>
<dbReference type="RefSeq" id="WP_013292700.1">
    <property type="nucleotide sequence ID" value="NC_014394.1"/>
</dbReference>
<proteinExistence type="predicted"/>
<sequence length="249" mass="27512">MNMLKTHSVATEQADTYRVYWSNSSHRVGGVLKVRINAPIEDKHIAAELAAMRHLLEVKGVLGNKLIGNAGTQLIVSLGAIRKLHRSQSDKAHLACYAKFLTTRFAGCALTVDKDTRWFTGTQQEAVEDLLVSGPVRETLNIAGVGEVEITQHVLARFTDRFLAATAPDKAAQAAWKKLNQIAADGSVREVVRNSLWNAAKYMREGRQEGRYFLNAKRNLVLVVTDNPREGKRLVTTYPATSQFQALAA</sequence>
<evidence type="ECO:0000313" key="1">
    <source>
        <dbReference type="EMBL" id="ADL54759.1"/>
    </source>
</evidence>
<dbReference type="KEGG" id="gca:Galf_0720"/>
<gene>
    <name evidence="1" type="ordered locus">Galf_0720</name>
</gene>
<dbReference type="HOGENOM" id="CLU_097482_0_0_4"/>
<dbReference type="eggNOG" id="ENOG502ZB4D">
    <property type="taxonomic scope" value="Bacteria"/>
</dbReference>
<dbReference type="Proteomes" id="UP000001235">
    <property type="component" value="Chromosome"/>
</dbReference>
<dbReference type="AlphaFoldDB" id="D9SDK2"/>
<keyword evidence="2" id="KW-1185">Reference proteome</keyword>
<protein>
    <submittedName>
        <fullName evidence="1">Plasmid-related protein</fullName>
    </submittedName>
</protein>
<reference evidence="1 2" key="1">
    <citation type="submission" date="2010-08" db="EMBL/GenBank/DDBJ databases">
        <title>Complete sequence of Gallionella capsiferriformans ES-2.</title>
        <authorList>
            <consortium name="US DOE Joint Genome Institute"/>
            <person name="Lucas S."/>
            <person name="Copeland A."/>
            <person name="Lapidus A."/>
            <person name="Cheng J.-F."/>
            <person name="Bruce D."/>
            <person name="Goodwin L."/>
            <person name="Pitluck S."/>
            <person name="Chertkov O."/>
            <person name="Davenport K.W."/>
            <person name="Detter J.C."/>
            <person name="Han C."/>
            <person name="Tapia R."/>
            <person name="Land M."/>
            <person name="Hauser L."/>
            <person name="Chang Y.-J."/>
            <person name="Jeffries C."/>
            <person name="Kyrpides N."/>
            <person name="Ivanova N."/>
            <person name="Mikhailova N."/>
            <person name="Shelobolina E.S."/>
            <person name="Picardal F."/>
            <person name="Roden E."/>
            <person name="Emerson D."/>
            <person name="Woyke T."/>
        </authorList>
    </citation>
    <scope>NUCLEOTIDE SEQUENCE [LARGE SCALE GENOMIC DNA]</scope>
    <source>
        <strain evidence="1 2">ES-2</strain>
    </source>
</reference>
<dbReference type="EMBL" id="CP002159">
    <property type="protein sequence ID" value="ADL54759.1"/>
    <property type="molecule type" value="Genomic_DNA"/>
</dbReference>
<name>D9SDK2_GALCS</name>
<dbReference type="STRING" id="395494.Galf_0720"/>
<evidence type="ECO:0000313" key="2">
    <source>
        <dbReference type="Proteomes" id="UP000001235"/>
    </source>
</evidence>
<organism evidence="1 2">
    <name type="scientific">Gallionella capsiferriformans (strain ES-2)</name>
    <name type="common">Gallionella ferruginea capsiferriformans (strain ES-2)</name>
    <dbReference type="NCBI Taxonomy" id="395494"/>
    <lineage>
        <taxon>Bacteria</taxon>
        <taxon>Pseudomonadati</taxon>
        <taxon>Pseudomonadota</taxon>
        <taxon>Betaproteobacteria</taxon>
        <taxon>Nitrosomonadales</taxon>
        <taxon>Gallionellaceae</taxon>
        <taxon>Gallionella</taxon>
    </lineage>
</organism>